<evidence type="ECO:0000256" key="1">
    <source>
        <dbReference type="SAM" id="Phobius"/>
    </source>
</evidence>
<name>A0A7I7P045_9MYCO</name>
<dbReference type="Proteomes" id="UP000466632">
    <property type="component" value="Chromosome"/>
</dbReference>
<evidence type="ECO:0000313" key="2">
    <source>
        <dbReference type="EMBL" id="BBY01864.1"/>
    </source>
</evidence>
<feature type="transmembrane region" description="Helical" evidence="1">
    <location>
        <begin position="61"/>
        <end position="82"/>
    </location>
</feature>
<dbReference type="EMBL" id="AP022582">
    <property type="protein sequence ID" value="BBY01864.1"/>
    <property type="molecule type" value="Genomic_DNA"/>
</dbReference>
<dbReference type="RefSeq" id="WP_163680259.1">
    <property type="nucleotide sequence ID" value="NZ_AP022582.1"/>
</dbReference>
<keyword evidence="1" id="KW-0472">Membrane</keyword>
<gene>
    <name evidence="2" type="ORF">MSEO_23630</name>
</gene>
<feature type="transmembrane region" description="Helical" evidence="1">
    <location>
        <begin position="12"/>
        <end position="30"/>
    </location>
</feature>
<dbReference type="KEGG" id="mseo:MSEO_23630"/>
<evidence type="ECO:0000313" key="3">
    <source>
        <dbReference type="Proteomes" id="UP000466632"/>
    </source>
</evidence>
<feature type="transmembrane region" description="Helical" evidence="1">
    <location>
        <begin position="133"/>
        <end position="158"/>
    </location>
</feature>
<proteinExistence type="predicted"/>
<feature type="transmembrane region" description="Helical" evidence="1">
    <location>
        <begin position="37"/>
        <end position="55"/>
    </location>
</feature>
<feature type="transmembrane region" description="Helical" evidence="1">
    <location>
        <begin position="94"/>
        <end position="113"/>
    </location>
</feature>
<accession>A0A7I7P045</accession>
<reference evidence="2 3" key="1">
    <citation type="journal article" date="2019" name="Emerg. Microbes Infect.">
        <title>Comprehensive subspecies identification of 175 nontuberculous mycobacteria species based on 7547 genomic profiles.</title>
        <authorList>
            <person name="Matsumoto Y."/>
            <person name="Kinjo T."/>
            <person name="Motooka D."/>
            <person name="Nabeya D."/>
            <person name="Jung N."/>
            <person name="Uechi K."/>
            <person name="Horii T."/>
            <person name="Iida T."/>
            <person name="Fujita J."/>
            <person name="Nakamura S."/>
        </authorList>
    </citation>
    <scope>NUCLEOTIDE SEQUENCE [LARGE SCALE GENOMIC DNA]</scope>
    <source>
        <strain evidence="2 3">JCM 16018</strain>
    </source>
</reference>
<dbReference type="AlphaFoldDB" id="A0A7I7P045"/>
<protein>
    <submittedName>
        <fullName evidence="2">Uncharacterized protein</fullName>
    </submittedName>
</protein>
<sequence>MVNVVPRRLIPAWRSVMTAPVLTLNGWVAFNMPRAVTALGGSLLAGLVAVHLYLVTTQPGVPAYFAGYVALLTICCLAAAAAMMLARKPRVPEAGWYLGSLVCLTFLAGYLVSRWVTLPGLEALTGRWDLAPGTFALVFAAGFVVVHTTVLSGINVAYPQRQQWYD</sequence>
<organism evidence="2 3">
    <name type="scientific">Mycobacterium seoulense</name>
    <dbReference type="NCBI Taxonomy" id="386911"/>
    <lineage>
        <taxon>Bacteria</taxon>
        <taxon>Bacillati</taxon>
        <taxon>Actinomycetota</taxon>
        <taxon>Actinomycetes</taxon>
        <taxon>Mycobacteriales</taxon>
        <taxon>Mycobacteriaceae</taxon>
        <taxon>Mycobacterium</taxon>
    </lineage>
</organism>
<keyword evidence="1" id="KW-0812">Transmembrane</keyword>
<keyword evidence="1" id="KW-1133">Transmembrane helix</keyword>
<keyword evidence="3" id="KW-1185">Reference proteome</keyword>